<name>A0A0F9JZN0_9ZZZZ</name>
<keyword evidence="9" id="KW-1133">Transmembrane helix</keyword>
<dbReference type="GO" id="GO:0006429">
    <property type="term" value="P:leucyl-tRNA aminoacylation"/>
    <property type="evidence" value="ECO:0007669"/>
    <property type="project" value="InterPro"/>
</dbReference>
<keyword evidence="9" id="KW-0472">Membrane</keyword>
<feature type="domain" description="Methionyl/Valyl/Leucyl/Isoleucyl-tRNA synthetase anticodon-binding" evidence="10">
    <location>
        <begin position="95"/>
        <end position="202"/>
    </location>
</feature>
<dbReference type="PANTHER" id="PTHR43740:SF2">
    <property type="entry name" value="LEUCINE--TRNA LIGASE, MITOCHONDRIAL"/>
    <property type="match status" value="1"/>
</dbReference>
<comment type="caution">
    <text evidence="11">The sequence shown here is derived from an EMBL/GenBank/DDBJ whole genome shotgun (WGS) entry which is preliminary data.</text>
</comment>
<evidence type="ECO:0000259" key="10">
    <source>
        <dbReference type="Pfam" id="PF08264"/>
    </source>
</evidence>
<dbReference type="InterPro" id="IPR013155">
    <property type="entry name" value="M/V/L/I-tRNA-synth_anticd-bd"/>
</dbReference>
<dbReference type="Pfam" id="PF08264">
    <property type="entry name" value="Anticodon_1"/>
    <property type="match status" value="1"/>
</dbReference>
<comment type="catalytic activity">
    <reaction evidence="8">
        <text>tRNA(Leu) + L-leucine + ATP = L-leucyl-tRNA(Leu) + AMP + diphosphate</text>
        <dbReference type="Rhea" id="RHEA:11688"/>
        <dbReference type="Rhea" id="RHEA-COMP:9613"/>
        <dbReference type="Rhea" id="RHEA-COMP:9622"/>
        <dbReference type="ChEBI" id="CHEBI:30616"/>
        <dbReference type="ChEBI" id="CHEBI:33019"/>
        <dbReference type="ChEBI" id="CHEBI:57427"/>
        <dbReference type="ChEBI" id="CHEBI:78442"/>
        <dbReference type="ChEBI" id="CHEBI:78494"/>
        <dbReference type="ChEBI" id="CHEBI:456215"/>
        <dbReference type="EC" id="6.1.1.4"/>
    </reaction>
</comment>
<dbReference type="SUPFAM" id="SSF47323">
    <property type="entry name" value="Anticodon-binding domain of a subclass of class I aminoacyl-tRNA synthetases"/>
    <property type="match status" value="1"/>
</dbReference>
<keyword evidence="5" id="KW-0067">ATP-binding</keyword>
<feature type="non-terminal residue" evidence="11">
    <location>
        <position position="217"/>
    </location>
</feature>
<dbReference type="Gene3D" id="1.10.730.10">
    <property type="entry name" value="Isoleucyl-tRNA Synthetase, Domain 1"/>
    <property type="match status" value="1"/>
</dbReference>
<evidence type="ECO:0000256" key="1">
    <source>
        <dbReference type="ARBA" id="ARBA00005594"/>
    </source>
</evidence>
<comment type="similarity">
    <text evidence="1">Belongs to the class-I aminoacyl-tRNA synthetase family.</text>
</comment>
<dbReference type="EMBL" id="LAZR01014927">
    <property type="protein sequence ID" value="KKM15353.1"/>
    <property type="molecule type" value="Genomic_DNA"/>
</dbReference>
<evidence type="ECO:0000313" key="11">
    <source>
        <dbReference type="EMBL" id="KKM15353.1"/>
    </source>
</evidence>
<keyword evidence="7" id="KW-0030">Aminoacyl-tRNA synthetase</keyword>
<evidence type="ECO:0000256" key="5">
    <source>
        <dbReference type="ARBA" id="ARBA00022840"/>
    </source>
</evidence>
<keyword evidence="9" id="KW-0812">Transmembrane</keyword>
<evidence type="ECO:0000256" key="8">
    <source>
        <dbReference type="ARBA" id="ARBA00047469"/>
    </source>
</evidence>
<keyword evidence="4" id="KW-0547">Nucleotide-binding</keyword>
<accession>A0A0F9JZN0</accession>
<proteinExistence type="inferred from homology"/>
<evidence type="ECO:0000256" key="4">
    <source>
        <dbReference type="ARBA" id="ARBA00022741"/>
    </source>
</evidence>
<evidence type="ECO:0000256" key="6">
    <source>
        <dbReference type="ARBA" id="ARBA00022917"/>
    </source>
</evidence>
<dbReference type="InterPro" id="IPR002302">
    <property type="entry name" value="Leu-tRNA-ligase"/>
</dbReference>
<reference evidence="11" key="1">
    <citation type="journal article" date="2015" name="Nature">
        <title>Complex archaea that bridge the gap between prokaryotes and eukaryotes.</title>
        <authorList>
            <person name="Spang A."/>
            <person name="Saw J.H."/>
            <person name="Jorgensen S.L."/>
            <person name="Zaremba-Niedzwiedzka K."/>
            <person name="Martijn J."/>
            <person name="Lind A.E."/>
            <person name="van Eijk R."/>
            <person name="Schleper C."/>
            <person name="Guy L."/>
            <person name="Ettema T.J."/>
        </authorList>
    </citation>
    <scope>NUCLEOTIDE SEQUENCE</scope>
</reference>
<keyword evidence="3" id="KW-0436">Ligase</keyword>
<dbReference type="GO" id="GO:0005886">
    <property type="term" value="C:plasma membrane"/>
    <property type="evidence" value="ECO:0007669"/>
    <property type="project" value="UniProtKB-SubCell"/>
</dbReference>
<feature type="transmembrane region" description="Helical" evidence="9">
    <location>
        <begin position="24"/>
        <end position="45"/>
    </location>
</feature>
<sequence length="217" mass="24974">MSSFKNSRSTDNILNYILNIYKPYFWYFVISIFTCLSLAFIYIYYSKPVYEISATLIITDQNKGVENPDLLGRIDLLQSKQIVENEIEVLKSRKIINAVVNELSLYRNKFAHQELPDTNYDFGSIWKPARFALETIIILLAPFSPHIAEELWESLGHKQSLLNVNWPSWDDEKAAEDEIELVVQINGKVRAKTTIPAGLPDDEIKQKAFALDKIIEA</sequence>
<protein>
    <recommendedName>
        <fullName evidence="2">leucine--tRNA ligase</fullName>
        <ecNumber evidence="2">6.1.1.4</ecNumber>
    </recommendedName>
</protein>
<dbReference type="GO" id="GO:0005829">
    <property type="term" value="C:cytosol"/>
    <property type="evidence" value="ECO:0007669"/>
    <property type="project" value="TreeGrafter"/>
</dbReference>
<evidence type="ECO:0000256" key="3">
    <source>
        <dbReference type="ARBA" id="ARBA00022598"/>
    </source>
</evidence>
<organism evidence="11">
    <name type="scientific">marine sediment metagenome</name>
    <dbReference type="NCBI Taxonomy" id="412755"/>
    <lineage>
        <taxon>unclassified sequences</taxon>
        <taxon>metagenomes</taxon>
        <taxon>ecological metagenomes</taxon>
    </lineage>
</organism>
<dbReference type="InterPro" id="IPR009080">
    <property type="entry name" value="tRNAsynth_Ia_anticodon-bd"/>
</dbReference>
<dbReference type="GO" id="GO:0005524">
    <property type="term" value="F:ATP binding"/>
    <property type="evidence" value="ECO:0007669"/>
    <property type="project" value="UniProtKB-KW"/>
</dbReference>
<evidence type="ECO:0000256" key="7">
    <source>
        <dbReference type="ARBA" id="ARBA00023146"/>
    </source>
</evidence>
<dbReference type="GO" id="GO:0004823">
    <property type="term" value="F:leucine-tRNA ligase activity"/>
    <property type="evidence" value="ECO:0007669"/>
    <property type="project" value="UniProtKB-EC"/>
</dbReference>
<dbReference type="PANTHER" id="PTHR43740">
    <property type="entry name" value="LEUCYL-TRNA SYNTHETASE"/>
    <property type="match status" value="1"/>
</dbReference>
<dbReference type="EC" id="6.1.1.4" evidence="2"/>
<evidence type="ECO:0000256" key="2">
    <source>
        <dbReference type="ARBA" id="ARBA00013164"/>
    </source>
</evidence>
<evidence type="ECO:0000256" key="9">
    <source>
        <dbReference type="SAM" id="Phobius"/>
    </source>
</evidence>
<dbReference type="AlphaFoldDB" id="A0A0F9JZN0"/>
<keyword evidence="6" id="KW-0648">Protein biosynthesis</keyword>
<gene>
    <name evidence="11" type="ORF">LCGC14_1696910</name>
</gene>